<dbReference type="AlphaFoldDB" id="A0A6C0LLM4"/>
<dbReference type="SUPFAM" id="SSF53335">
    <property type="entry name" value="S-adenosyl-L-methionine-dependent methyltransferases"/>
    <property type="match status" value="2"/>
</dbReference>
<sequence length="501" mass="60193">MLCMEGKNKNNSIYGGYFKKDINKSNIITLSENEWNNPFTPEVMKRIKYYTNNISTDVPIKTKDIKYTMPYTEKSGFVRNTCHKGQRKLFLTELQALSLYPEVEYVIYAGSAPSRKSYIYHHLFPNTKFIYVDPVEFNIEVGTINDFLYKPFRPITDATTMYDSKDTKIIWLYDNYVMEDGKGVYDIVAVKRKTLDRGNHMYEIYDINKKKATYVDRFNKDMKKWKKTIYDIEDDESSIEGYRKIITNSSYRFFLIQGFMTISLSSILNKILKGKKVAFWSDIRTSIHRPETPTDVDIVWNTSQCHNWISNLKPHYYMLKFRIPFYNMPDFEKAIIERKDIINNDIEYGKNNYNIDFIENYRNKKFEWLKGDIYIQCYAPVTSTECRLIGEYDENDTTEVFDMNLHENRMFFFNNIQREFAYYKNSYLTKDFYMNSNVDCMMEIGIWEEYKKIYKDFDIRKGISILNKVAGDCKKSQRQTWENYRKFMIERYPWMKNKILQ</sequence>
<organism evidence="1">
    <name type="scientific">viral metagenome</name>
    <dbReference type="NCBI Taxonomy" id="1070528"/>
    <lineage>
        <taxon>unclassified sequences</taxon>
        <taxon>metagenomes</taxon>
        <taxon>organismal metagenomes</taxon>
    </lineage>
</organism>
<dbReference type="GO" id="GO:0004483">
    <property type="term" value="F:methyltransferase cap1 activity"/>
    <property type="evidence" value="ECO:0007669"/>
    <property type="project" value="InterPro"/>
</dbReference>
<dbReference type="InterPro" id="IPR025804">
    <property type="entry name" value="Pox/kineto_cap_MeTfrase"/>
</dbReference>
<dbReference type="PROSITE" id="PS51612">
    <property type="entry name" value="SAM_MT_2O_PK"/>
    <property type="match status" value="1"/>
</dbReference>
<evidence type="ECO:0000313" key="1">
    <source>
        <dbReference type="EMBL" id="QHU30601.1"/>
    </source>
</evidence>
<evidence type="ECO:0008006" key="2">
    <source>
        <dbReference type="Google" id="ProtNLM"/>
    </source>
</evidence>
<reference evidence="1" key="1">
    <citation type="journal article" date="2020" name="Nature">
        <title>Giant virus diversity and host interactions through global metagenomics.</title>
        <authorList>
            <person name="Schulz F."/>
            <person name="Roux S."/>
            <person name="Paez-Espino D."/>
            <person name="Jungbluth S."/>
            <person name="Walsh D.A."/>
            <person name="Denef V.J."/>
            <person name="McMahon K.D."/>
            <person name="Konstantinidis K.T."/>
            <person name="Eloe-Fadrosh E.A."/>
            <person name="Kyrpides N.C."/>
            <person name="Woyke T."/>
        </authorList>
    </citation>
    <scope>NUCLEOTIDE SEQUENCE</scope>
    <source>
        <strain evidence="1">GVMAG-M-3300027833-19</strain>
    </source>
</reference>
<name>A0A6C0LLM4_9ZZZZ</name>
<dbReference type="InterPro" id="IPR029063">
    <property type="entry name" value="SAM-dependent_MTases_sf"/>
</dbReference>
<dbReference type="EMBL" id="MN740510">
    <property type="protein sequence ID" value="QHU30601.1"/>
    <property type="molecule type" value="Genomic_DNA"/>
</dbReference>
<dbReference type="Gene3D" id="3.40.50.150">
    <property type="entry name" value="Vaccinia Virus protein VP39"/>
    <property type="match status" value="2"/>
</dbReference>
<protein>
    <recommendedName>
        <fullName evidence="2">VP39</fullName>
    </recommendedName>
</protein>
<proteinExistence type="predicted"/>
<dbReference type="GO" id="GO:0006370">
    <property type="term" value="P:7-methylguanosine mRNA capping"/>
    <property type="evidence" value="ECO:0007669"/>
    <property type="project" value="InterPro"/>
</dbReference>
<accession>A0A6C0LLM4</accession>